<evidence type="ECO:0000313" key="2">
    <source>
        <dbReference type="Proteomes" id="UP000239724"/>
    </source>
</evidence>
<gene>
    <name evidence="1" type="ORF">CCS01_10370</name>
</gene>
<dbReference type="EMBL" id="NHRY01000103">
    <property type="protein sequence ID" value="PPQ34558.1"/>
    <property type="molecule type" value="Genomic_DNA"/>
</dbReference>
<name>A0A2S6NIQ8_RHOGL</name>
<comment type="caution">
    <text evidence="1">The sequence shown here is derived from an EMBL/GenBank/DDBJ whole genome shotgun (WGS) entry which is preliminary data.</text>
</comment>
<protein>
    <submittedName>
        <fullName evidence="1">Uncharacterized protein</fullName>
    </submittedName>
</protein>
<accession>A0A2S6NIQ8</accession>
<evidence type="ECO:0000313" key="1">
    <source>
        <dbReference type="EMBL" id="PPQ34558.1"/>
    </source>
</evidence>
<dbReference type="AlphaFoldDB" id="A0A2S6NIQ8"/>
<organism evidence="1 2">
    <name type="scientific">Rhodopila globiformis</name>
    <name type="common">Rhodopseudomonas globiformis</name>
    <dbReference type="NCBI Taxonomy" id="1071"/>
    <lineage>
        <taxon>Bacteria</taxon>
        <taxon>Pseudomonadati</taxon>
        <taxon>Pseudomonadota</taxon>
        <taxon>Alphaproteobacteria</taxon>
        <taxon>Acetobacterales</taxon>
        <taxon>Acetobacteraceae</taxon>
        <taxon>Rhodopila</taxon>
    </lineage>
</organism>
<keyword evidence="2" id="KW-1185">Reference proteome</keyword>
<sequence>MGIEPLATRVVELVALALLSAQVSSAQLLGDDELARARTAHGQLQEHLTGRAREALEDLQQHPESEDNRADLRKQLGRFLLARPSLAYELDHIVPKSLDIEPADAVMNRVGSALNRAAREVGSFHKARIE</sequence>
<dbReference type="Proteomes" id="UP000239724">
    <property type="component" value="Unassembled WGS sequence"/>
</dbReference>
<reference evidence="1 2" key="1">
    <citation type="journal article" date="2018" name="Arch. Microbiol.">
        <title>New insights into the metabolic potential of the phototrophic purple bacterium Rhodopila globiformis DSM 161(T) from its draft genome sequence and evidence for a vanadium-dependent nitrogenase.</title>
        <authorList>
            <person name="Imhoff J.F."/>
            <person name="Rahn T."/>
            <person name="Kunzel S."/>
            <person name="Neulinger S.C."/>
        </authorList>
    </citation>
    <scope>NUCLEOTIDE SEQUENCE [LARGE SCALE GENOMIC DNA]</scope>
    <source>
        <strain evidence="1 2">DSM 161</strain>
    </source>
</reference>
<proteinExistence type="predicted"/>